<reference evidence="2" key="1">
    <citation type="journal article" date="2019" name="Int. J. Syst. Evol. Microbiol.">
        <title>The Global Catalogue of Microorganisms (GCM) 10K type strain sequencing project: providing services to taxonomists for standard genome sequencing and annotation.</title>
        <authorList>
            <consortium name="The Broad Institute Genomics Platform"/>
            <consortium name="The Broad Institute Genome Sequencing Center for Infectious Disease"/>
            <person name="Wu L."/>
            <person name="Ma J."/>
        </authorList>
    </citation>
    <scope>NUCLEOTIDE SEQUENCE [LARGE SCALE GENOMIC DNA]</scope>
    <source>
        <strain evidence="2">CCUG 54781</strain>
    </source>
</reference>
<evidence type="ECO:0008006" key="3">
    <source>
        <dbReference type="Google" id="ProtNLM"/>
    </source>
</evidence>
<keyword evidence="2" id="KW-1185">Reference proteome</keyword>
<dbReference type="EMBL" id="JBHTCR010000010">
    <property type="protein sequence ID" value="MFC7348466.1"/>
    <property type="molecule type" value="Genomic_DNA"/>
</dbReference>
<sequence length="144" mass="16205">MVKSKGKVFDKEGYLERYPNSTKAADAIHKRGTLHTNMKGSKPVGADWEAHHLIPVEVLEDPGVAGDIMRQALEDGFDFNCAHSDINGEWAQRYSSETRLNKKGEITASESGTHSSHPEYTKEVKKRLISLLTIQDFHQKKRLS</sequence>
<proteinExistence type="predicted"/>
<name>A0ABW2M0V4_9FLAO</name>
<evidence type="ECO:0000313" key="1">
    <source>
        <dbReference type="EMBL" id="MFC7348466.1"/>
    </source>
</evidence>
<protein>
    <recommendedName>
        <fullName evidence="3">HNH endonuclease</fullName>
    </recommendedName>
</protein>
<comment type="caution">
    <text evidence="1">The sequence shown here is derived from an EMBL/GenBank/DDBJ whole genome shotgun (WGS) entry which is preliminary data.</text>
</comment>
<organism evidence="1 2">
    <name type="scientific">Chryseobacterium zhengzhouense</name>
    <dbReference type="NCBI Taxonomy" id="1636086"/>
    <lineage>
        <taxon>Bacteria</taxon>
        <taxon>Pseudomonadati</taxon>
        <taxon>Bacteroidota</taxon>
        <taxon>Flavobacteriia</taxon>
        <taxon>Flavobacteriales</taxon>
        <taxon>Weeksellaceae</taxon>
        <taxon>Chryseobacterium group</taxon>
        <taxon>Chryseobacterium</taxon>
    </lineage>
</organism>
<gene>
    <name evidence="1" type="ORF">ACFQO9_17240</name>
</gene>
<dbReference type="Proteomes" id="UP001596550">
    <property type="component" value="Unassembled WGS sequence"/>
</dbReference>
<accession>A0ABW2M0V4</accession>
<dbReference type="RefSeq" id="WP_378182222.1">
    <property type="nucleotide sequence ID" value="NZ_JBHTCR010000010.1"/>
</dbReference>
<evidence type="ECO:0000313" key="2">
    <source>
        <dbReference type="Proteomes" id="UP001596550"/>
    </source>
</evidence>